<name>A0A081A2P9_PHYNI</name>
<organism evidence="1 2">
    <name type="scientific">Phytophthora nicotianae P1976</name>
    <dbReference type="NCBI Taxonomy" id="1317066"/>
    <lineage>
        <taxon>Eukaryota</taxon>
        <taxon>Sar</taxon>
        <taxon>Stramenopiles</taxon>
        <taxon>Oomycota</taxon>
        <taxon>Peronosporomycetes</taxon>
        <taxon>Peronosporales</taxon>
        <taxon>Peronosporaceae</taxon>
        <taxon>Phytophthora</taxon>
    </lineage>
</organism>
<reference evidence="1 2" key="1">
    <citation type="submission" date="2013-11" db="EMBL/GenBank/DDBJ databases">
        <title>The Genome Sequence of Phytophthora parasitica P1976.</title>
        <authorList>
            <consortium name="The Broad Institute Genomics Platform"/>
            <person name="Russ C."/>
            <person name="Tyler B."/>
            <person name="Panabieres F."/>
            <person name="Shan W."/>
            <person name="Tripathy S."/>
            <person name="Grunwald N."/>
            <person name="Machado M."/>
            <person name="Johnson C.S."/>
            <person name="Walker B."/>
            <person name="Young S."/>
            <person name="Zeng Q."/>
            <person name="Gargeya S."/>
            <person name="Fitzgerald M."/>
            <person name="Haas B."/>
            <person name="Abouelleil A."/>
            <person name="Allen A.W."/>
            <person name="Alvarado L."/>
            <person name="Arachchi H.M."/>
            <person name="Berlin A.M."/>
            <person name="Chapman S.B."/>
            <person name="Gainer-Dewar J."/>
            <person name="Goldberg J."/>
            <person name="Griggs A."/>
            <person name="Gujja S."/>
            <person name="Hansen M."/>
            <person name="Howarth C."/>
            <person name="Imamovic A."/>
            <person name="Ireland A."/>
            <person name="Larimer J."/>
            <person name="McCowan C."/>
            <person name="Murphy C."/>
            <person name="Pearson M."/>
            <person name="Poon T.W."/>
            <person name="Priest M."/>
            <person name="Roberts A."/>
            <person name="Saif S."/>
            <person name="Shea T."/>
            <person name="Sisk P."/>
            <person name="Sykes S."/>
            <person name="Wortman J."/>
            <person name="Nusbaum C."/>
            <person name="Birren B."/>
        </authorList>
    </citation>
    <scope>NUCLEOTIDE SEQUENCE [LARGE SCALE GENOMIC DNA]</scope>
    <source>
        <strain evidence="1 2">P1976</strain>
    </source>
</reference>
<gene>
    <name evidence="1" type="ORF">F444_10883</name>
</gene>
<evidence type="ECO:0000313" key="2">
    <source>
        <dbReference type="Proteomes" id="UP000028582"/>
    </source>
</evidence>
<dbReference type="EMBL" id="ANJA01001953">
    <property type="protein sequence ID" value="ETO73160.1"/>
    <property type="molecule type" value="Genomic_DNA"/>
</dbReference>
<dbReference type="AlphaFoldDB" id="A0A081A2P9"/>
<dbReference type="Proteomes" id="UP000028582">
    <property type="component" value="Unassembled WGS sequence"/>
</dbReference>
<comment type="caution">
    <text evidence="1">The sequence shown here is derived from an EMBL/GenBank/DDBJ whole genome shotgun (WGS) entry which is preliminary data.</text>
</comment>
<evidence type="ECO:0000313" key="1">
    <source>
        <dbReference type="EMBL" id="ETO73160.1"/>
    </source>
</evidence>
<proteinExistence type="predicted"/>
<accession>A0A081A2P9</accession>
<protein>
    <submittedName>
        <fullName evidence="1">Uncharacterized protein</fullName>
    </submittedName>
</protein>
<sequence length="160" mass="17320">MVKNTNCPAASKSRTLDFAPSPTNGFMRRHRPHLLLDCTVLKAFAQRLNTLLSCDDSPQSPPWLTTDSVSVLSLSKDIVNHLAAVADSGVNKPIIIAKGDVQFENVIARLDAVEAHPLMQLAMTGSIAIAKIKDVKTANECVVVYDPPRVVPSDLCQIFA</sequence>